<dbReference type="InterPro" id="IPR001516">
    <property type="entry name" value="Proton_antipo_N"/>
</dbReference>
<dbReference type="PANTHER" id="PTHR43373">
    <property type="entry name" value="NA(+)/H(+) ANTIPORTER SUBUNIT"/>
    <property type="match status" value="1"/>
</dbReference>
<dbReference type="EMBL" id="RKHK01000001">
    <property type="protein sequence ID" value="ROR72228.1"/>
    <property type="molecule type" value="Genomic_DNA"/>
</dbReference>
<dbReference type="GO" id="GO:0006811">
    <property type="term" value="P:monoatomic ion transport"/>
    <property type="evidence" value="ECO:0007669"/>
    <property type="project" value="UniProtKB-KW"/>
</dbReference>
<dbReference type="AlphaFoldDB" id="A0A3N2BAL0"/>
<evidence type="ECO:0000256" key="1">
    <source>
        <dbReference type="ARBA" id="ARBA00004651"/>
    </source>
</evidence>
<evidence type="ECO:0000256" key="5">
    <source>
        <dbReference type="ARBA" id="ARBA00022692"/>
    </source>
</evidence>
<feature type="transmembrane region" description="Helical" evidence="11">
    <location>
        <begin position="104"/>
        <end position="122"/>
    </location>
</feature>
<dbReference type="NCBIfam" id="NF009290">
    <property type="entry name" value="PRK12650.1"/>
    <property type="match status" value="1"/>
</dbReference>
<evidence type="ECO:0000256" key="3">
    <source>
        <dbReference type="ARBA" id="ARBA00022449"/>
    </source>
</evidence>
<keyword evidence="3" id="KW-0050">Antiport</keyword>
<keyword evidence="4" id="KW-1003">Cell membrane</keyword>
<dbReference type="PRINTS" id="PR01434">
    <property type="entry name" value="NADHDHGNASE5"/>
</dbReference>
<feature type="transmembrane region" description="Helical" evidence="11">
    <location>
        <begin position="265"/>
        <end position="286"/>
    </location>
</feature>
<feature type="transmembrane region" description="Helical" evidence="11">
    <location>
        <begin position="562"/>
        <end position="580"/>
    </location>
</feature>
<evidence type="ECO:0000256" key="9">
    <source>
        <dbReference type="RuleBase" id="RU000320"/>
    </source>
</evidence>
<dbReference type="OrthoDB" id="9811798at2"/>
<keyword evidence="2" id="KW-0813">Transport</keyword>
<feature type="compositionally biased region" description="Low complexity" evidence="10">
    <location>
        <begin position="937"/>
        <end position="952"/>
    </location>
</feature>
<feature type="transmembrane region" description="Helical" evidence="11">
    <location>
        <begin position="817"/>
        <end position="838"/>
    </location>
</feature>
<feature type="transmembrane region" description="Helical" evidence="11">
    <location>
        <begin position="793"/>
        <end position="811"/>
    </location>
</feature>
<evidence type="ECO:0000256" key="10">
    <source>
        <dbReference type="SAM" id="MobiDB-lite"/>
    </source>
</evidence>
<evidence type="ECO:0000259" key="16">
    <source>
        <dbReference type="Pfam" id="PF20501"/>
    </source>
</evidence>
<keyword evidence="5 9" id="KW-0812">Transmembrane</keyword>
<reference evidence="17 18" key="1">
    <citation type="submission" date="2018-11" db="EMBL/GenBank/DDBJ databases">
        <title>Sequencing the genomes of 1000 actinobacteria strains.</title>
        <authorList>
            <person name="Klenk H.-P."/>
        </authorList>
    </citation>
    <scope>NUCLEOTIDE SEQUENCE [LARGE SCALE GENOMIC DNA]</scope>
    <source>
        <strain evidence="17 18">DSM 11294</strain>
    </source>
</reference>
<dbReference type="PANTHER" id="PTHR43373:SF1">
    <property type="entry name" value="NA(+)_H(+) ANTIPORTER SUBUNIT A"/>
    <property type="match status" value="1"/>
</dbReference>
<gene>
    <name evidence="17" type="ORF">EDD31_0576</name>
</gene>
<feature type="transmembrane region" description="Helical" evidence="11">
    <location>
        <begin position="850"/>
        <end position="872"/>
    </location>
</feature>
<feature type="domain" description="MrpA C-terminal/MbhE" evidence="16">
    <location>
        <begin position="678"/>
        <end position="760"/>
    </location>
</feature>
<feature type="region of interest" description="Disordered" evidence="10">
    <location>
        <begin position="923"/>
        <end position="961"/>
    </location>
</feature>
<feature type="transmembrane region" description="Helical" evidence="11">
    <location>
        <begin position="441"/>
        <end position="465"/>
    </location>
</feature>
<feature type="transmembrane region" description="Helical" evidence="11">
    <location>
        <begin position="615"/>
        <end position="634"/>
    </location>
</feature>
<feature type="domain" description="NADH:quinone oxidoreductase/Mrp antiporter transmembrane" evidence="12">
    <location>
        <begin position="123"/>
        <end position="409"/>
    </location>
</feature>
<dbReference type="InterPro" id="IPR050616">
    <property type="entry name" value="CPA3_Na-H_Antiporter_A"/>
</dbReference>
<evidence type="ECO:0000259" key="13">
    <source>
        <dbReference type="Pfam" id="PF00662"/>
    </source>
</evidence>
<evidence type="ECO:0000259" key="14">
    <source>
        <dbReference type="Pfam" id="PF04039"/>
    </source>
</evidence>
<evidence type="ECO:0000313" key="18">
    <source>
        <dbReference type="Proteomes" id="UP000280668"/>
    </source>
</evidence>
<dbReference type="InterPro" id="IPR046806">
    <property type="entry name" value="MrpA_C/MbhE"/>
</dbReference>
<dbReference type="Proteomes" id="UP000280668">
    <property type="component" value="Unassembled WGS sequence"/>
</dbReference>
<name>A0A3N2BAL0_9MICO</name>
<feature type="transmembrane region" description="Helical" evidence="11">
    <location>
        <begin position="317"/>
        <end position="341"/>
    </location>
</feature>
<dbReference type="Pfam" id="PF00662">
    <property type="entry name" value="Proton_antipo_N"/>
    <property type="match status" value="1"/>
</dbReference>
<feature type="transmembrane region" description="Helical" evidence="11">
    <location>
        <begin position="592"/>
        <end position="608"/>
    </location>
</feature>
<feature type="domain" description="Na+/H+ antiporter MnhB subunit-related protein" evidence="14">
    <location>
        <begin position="791"/>
        <end position="908"/>
    </location>
</feature>
<evidence type="ECO:0000256" key="2">
    <source>
        <dbReference type="ARBA" id="ARBA00022448"/>
    </source>
</evidence>
<feature type="transmembrane region" description="Helical" evidence="11">
    <location>
        <begin position="733"/>
        <end position="751"/>
    </location>
</feature>
<proteinExistence type="predicted"/>
<keyword evidence="18" id="KW-1185">Reference proteome</keyword>
<evidence type="ECO:0000259" key="15">
    <source>
        <dbReference type="Pfam" id="PF13244"/>
    </source>
</evidence>
<feature type="transmembrane region" description="Helical" evidence="11">
    <location>
        <begin position="673"/>
        <end position="694"/>
    </location>
</feature>
<feature type="transmembrane region" description="Helical" evidence="11">
    <location>
        <begin position="892"/>
        <end position="914"/>
    </location>
</feature>
<feature type="domain" description="NADH-Ubiquinone oxidoreductase (complex I) chain 5 N-terminal" evidence="13">
    <location>
        <begin position="62"/>
        <end position="98"/>
    </location>
</feature>
<feature type="transmembrane region" description="Helical" evidence="11">
    <location>
        <begin position="73"/>
        <end position="92"/>
    </location>
</feature>
<feature type="transmembrane region" description="Helical" evidence="11">
    <location>
        <begin position="293"/>
        <end position="311"/>
    </location>
</feature>
<dbReference type="Pfam" id="PF13244">
    <property type="entry name" value="MbhD"/>
    <property type="match status" value="1"/>
</dbReference>
<feature type="transmembrane region" description="Helical" evidence="11">
    <location>
        <begin position="128"/>
        <end position="146"/>
    </location>
</feature>
<accession>A0A3N2BAL0</accession>
<feature type="transmembrane region" description="Helical" evidence="11">
    <location>
        <begin position="198"/>
        <end position="214"/>
    </location>
</feature>
<evidence type="ECO:0000256" key="11">
    <source>
        <dbReference type="SAM" id="Phobius"/>
    </source>
</evidence>
<evidence type="ECO:0000256" key="7">
    <source>
        <dbReference type="ARBA" id="ARBA00023065"/>
    </source>
</evidence>
<dbReference type="GO" id="GO:0005886">
    <property type="term" value="C:plasma membrane"/>
    <property type="evidence" value="ECO:0007669"/>
    <property type="project" value="UniProtKB-SubCell"/>
</dbReference>
<evidence type="ECO:0000259" key="12">
    <source>
        <dbReference type="Pfam" id="PF00361"/>
    </source>
</evidence>
<evidence type="ECO:0000256" key="6">
    <source>
        <dbReference type="ARBA" id="ARBA00022989"/>
    </source>
</evidence>
<sequence length="961" mass="99790">MSLTLILLLALAIVAIAPVLGARMGRAAGWPLAAAMGGLTALIAFQYPGADAVTESLAWLPTLGVDLSLRLDGLSFLFALVVTGIGAVVMIFSSHYLYAGGRESAFYTLMTFFAAAMLLLVLADDIVVMFVAWEFTTLCSYLLIVRSGPKAPPPATRTLLVTVAGGLALLAAVCLMWATTGTTVLSEVLAHEAWTTNGAFAAAVAVLIAVAAMTKSAQFPFHAWLPDAMVAPAPVSAYLHAAAMVKAGIYLLMRFADAASNSPAWSALLISVGLLTAFIGALFALQRTDLKELLAYSTVSQLGLLVATIGVGTPGAMLAATLHVLAHALFKSAAFMHVGYVEKRFGSRDIRDLHGLWRASRWESSMIVLAAASMAGIIPMLGFISKELVLDSMAGEGTTIEWFTVIAATLGAVLTVAYSARMVVTTLPGKPKEALKPWRDLSGASVAISISAIAGTVLGVAVWLIDDLIRPAAAVTAQVPIDDVDHLYLWHGVNEALVLSILAIAGGVAITVWRTRVDRLLVGRKLWPFTGVAAVQGTIDSIISFGSRVGGLTRYDAPAGHLAIPAVLVGAGGAISAVLWRGIPDTGPVDPIDVGLLVAITFGVLLVVRSRVRLTALIAVGVVGFAVAIWFYTLGAADVALTQLLVEILTVVIIVLVIRRMRQQFQPTPGRRIPWAALAAVAAGVSATLAALVFTGHRELSAAGEYFLENVYPDTGGSNVVNTILVDYRALDTLGEVVVLVIAAVSMAALISARPAVGTVDGAITEAGGSGLRAPAEGAPLTDSVRNAVFLKVVERALVPLLLVGSAWVLLRGHNDPGGGFIGALVGVAAFALLYLAAPSDLRAGQRLDLSYLRIAGAGIAIGVISGLLGLFDGSFLRPLHADVLGIHLTSALIFDVGVYLGVVGVILAALVLLGTPQPELRNREMRTGEAPPDDPPATGTTAAPGAAENAPQVTTKEGAR</sequence>
<dbReference type="RefSeq" id="WP_123302824.1">
    <property type="nucleotide sequence ID" value="NZ_RKHK01000001.1"/>
</dbReference>
<organism evidence="17 18">
    <name type="scientific">Bogoriella caseilytica</name>
    <dbReference type="NCBI Taxonomy" id="56055"/>
    <lineage>
        <taxon>Bacteria</taxon>
        <taxon>Bacillati</taxon>
        <taxon>Actinomycetota</taxon>
        <taxon>Actinomycetes</taxon>
        <taxon>Micrococcales</taxon>
        <taxon>Bogoriellaceae</taxon>
        <taxon>Bogoriella</taxon>
    </lineage>
</organism>
<evidence type="ECO:0000256" key="4">
    <source>
        <dbReference type="ARBA" id="ARBA00022475"/>
    </source>
</evidence>
<feature type="transmembrane region" description="Helical" evidence="11">
    <location>
        <begin position="158"/>
        <end position="178"/>
    </location>
</feature>
<comment type="caution">
    <text evidence="17">The sequence shown here is derived from an EMBL/GenBank/DDBJ whole genome shotgun (WGS) entry which is preliminary data.</text>
</comment>
<evidence type="ECO:0000313" key="17">
    <source>
        <dbReference type="EMBL" id="ROR72228.1"/>
    </source>
</evidence>
<keyword evidence="6 11" id="KW-1133">Transmembrane helix</keyword>
<dbReference type="Pfam" id="PF20501">
    <property type="entry name" value="MbhE"/>
    <property type="match status" value="1"/>
</dbReference>
<dbReference type="GO" id="GO:0015297">
    <property type="term" value="F:antiporter activity"/>
    <property type="evidence" value="ECO:0007669"/>
    <property type="project" value="UniProtKB-KW"/>
</dbReference>
<keyword evidence="7" id="KW-0406">Ion transport</keyword>
<dbReference type="Pfam" id="PF04039">
    <property type="entry name" value="MnhB"/>
    <property type="match status" value="1"/>
</dbReference>
<keyword evidence="8 11" id="KW-0472">Membrane</keyword>
<dbReference type="InterPro" id="IPR025383">
    <property type="entry name" value="MrpA_C/MbhD"/>
</dbReference>
<dbReference type="InterPro" id="IPR001750">
    <property type="entry name" value="ND/Mrp_TM"/>
</dbReference>
<feature type="transmembrane region" description="Helical" evidence="11">
    <location>
        <begin position="362"/>
        <end position="382"/>
    </location>
</feature>
<dbReference type="Pfam" id="PF00361">
    <property type="entry name" value="Proton_antipo_M"/>
    <property type="match status" value="1"/>
</dbReference>
<feature type="transmembrane region" description="Helical" evidence="11">
    <location>
        <begin position="402"/>
        <end position="420"/>
    </location>
</feature>
<evidence type="ECO:0000256" key="8">
    <source>
        <dbReference type="ARBA" id="ARBA00023136"/>
    </source>
</evidence>
<feature type="transmembrane region" description="Helical" evidence="11">
    <location>
        <begin position="640"/>
        <end position="661"/>
    </location>
</feature>
<dbReference type="InterPro" id="IPR007182">
    <property type="entry name" value="MnhB"/>
</dbReference>
<protein>
    <submittedName>
        <fullName evidence="17">Multisubunit sodium/proton antiporter MrpA subunit /multisubunit sodium/proton antiporter MrpB subunit</fullName>
    </submittedName>
</protein>
<comment type="subcellular location">
    <subcellularLocation>
        <location evidence="1">Cell membrane</location>
        <topology evidence="1">Multi-pass membrane protein</topology>
    </subcellularLocation>
    <subcellularLocation>
        <location evidence="9">Membrane</location>
        <topology evidence="9">Multi-pass membrane protein</topology>
    </subcellularLocation>
</comment>
<feature type="domain" description="MrpA C-terminal/MbhD" evidence="15">
    <location>
        <begin position="600"/>
        <end position="662"/>
    </location>
</feature>
<feature type="transmembrane region" description="Helical" evidence="11">
    <location>
        <begin position="496"/>
        <end position="515"/>
    </location>
</feature>